<evidence type="ECO:0000313" key="3">
    <source>
        <dbReference type="Proteomes" id="UP000680067"/>
    </source>
</evidence>
<sequence length="176" mass="18359">MAEPFIGEIRIFGGNYAPDGWLLCNGQSLPISGYEPLFALIGTTYGGDGVSTFNIPDLRGRLPVGMGSGPGLTPRQLGQQIGTDSVTLTNTNMPAHNHTISGTTNAATATTPSTNSTYGVTTSTFYFVPDAAITESPFAGNVLSNSNAGNLPHENRMPSVALSYMIATIGVYPTQP</sequence>
<keyword evidence="3" id="KW-1185">Reference proteome</keyword>
<dbReference type="SUPFAM" id="SSF88874">
    <property type="entry name" value="Receptor-binding domain of short tail fibre protein gp12"/>
    <property type="match status" value="1"/>
</dbReference>
<dbReference type="RefSeq" id="WP_212688709.1">
    <property type="nucleotide sequence ID" value="NZ_JAGSPN010000012.1"/>
</dbReference>
<evidence type="ECO:0000313" key="2">
    <source>
        <dbReference type="EMBL" id="MBR7783426.1"/>
    </source>
</evidence>
<name>A0A941DRA6_9BURK</name>
<organism evidence="2 3">
    <name type="scientific">Undibacterium luofuense</name>
    <dbReference type="NCBI Taxonomy" id="2828733"/>
    <lineage>
        <taxon>Bacteria</taxon>
        <taxon>Pseudomonadati</taxon>
        <taxon>Pseudomonadota</taxon>
        <taxon>Betaproteobacteria</taxon>
        <taxon>Burkholderiales</taxon>
        <taxon>Oxalobacteraceae</taxon>
        <taxon>Undibacterium</taxon>
    </lineage>
</organism>
<accession>A0A941DRA6</accession>
<reference evidence="2" key="1">
    <citation type="submission" date="2021-04" db="EMBL/GenBank/DDBJ databases">
        <title>novel species isolated from subtropical streams in China.</title>
        <authorList>
            <person name="Lu H."/>
        </authorList>
    </citation>
    <scope>NUCLEOTIDE SEQUENCE</scope>
    <source>
        <strain evidence="2">LFS511W</strain>
    </source>
</reference>
<dbReference type="EMBL" id="JAGSPN010000012">
    <property type="protein sequence ID" value="MBR7783426.1"/>
    <property type="molecule type" value="Genomic_DNA"/>
</dbReference>
<protein>
    <submittedName>
        <fullName evidence="2">Phage tail protein</fullName>
    </submittedName>
</protein>
<dbReference type="Gene3D" id="3.90.1340.10">
    <property type="entry name" value="Phage tail collar domain"/>
    <property type="match status" value="1"/>
</dbReference>
<feature type="domain" description="Phage tail collar" evidence="1">
    <location>
        <begin position="7"/>
        <end position="63"/>
    </location>
</feature>
<comment type="caution">
    <text evidence="2">The sequence shown here is derived from an EMBL/GenBank/DDBJ whole genome shotgun (WGS) entry which is preliminary data.</text>
</comment>
<proteinExistence type="predicted"/>
<dbReference type="AlphaFoldDB" id="A0A941DRA6"/>
<dbReference type="InterPro" id="IPR011083">
    <property type="entry name" value="Phage_tail_collar_dom"/>
</dbReference>
<dbReference type="InterPro" id="IPR037053">
    <property type="entry name" value="Phage_tail_collar_dom_sf"/>
</dbReference>
<gene>
    <name evidence="2" type="ORF">KDM89_14875</name>
</gene>
<evidence type="ECO:0000259" key="1">
    <source>
        <dbReference type="Pfam" id="PF07484"/>
    </source>
</evidence>
<dbReference type="Proteomes" id="UP000680067">
    <property type="component" value="Unassembled WGS sequence"/>
</dbReference>
<dbReference type="Pfam" id="PF07484">
    <property type="entry name" value="Collar"/>
    <property type="match status" value="1"/>
</dbReference>